<comment type="caution">
    <text evidence="4">The sequence shown here is derived from an EMBL/GenBank/DDBJ whole genome shotgun (WGS) entry which is preliminary data.</text>
</comment>
<reference evidence="4 5" key="1">
    <citation type="submission" date="2020-08" db="EMBL/GenBank/DDBJ databases">
        <title>Genomic Encyclopedia of Type Strains, Phase IV (KMG-IV): sequencing the most valuable type-strain genomes for metagenomic binning, comparative biology and taxonomic classification.</title>
        <authorList>
            <person name="Goeker M."/>
        </authorList>
    </citation>
    <scope>NUCLEOTIDE SEQUENCE [LARGE SCALE GENOMIC DNA]</scope>
    <source>
        <strain evidence="4 5">DSM 21458</strain>
    </source>
</reference>
<dbReference type="InterPro" id="IPR025736">
    <property type="entry name" value="PucR_C-HTH_dom"/>
</dbReference>
<dbReference type="Pfam" id="PF17853">
    <property type="entry name" value="GGDEF_2"/>
    <property type="match status" value="1"/>
</dbReference>
<dbReference type="AlphaFoldDB" id="A0A841HV85"/>
<dbReference type="InterPro" id="IPR041522">
    <property type="entry name" value="CdaR_GGDEF"/>
</dbReference>
<dbReference type="Proteomes" id="UP000569951">
    <property type="component" value="Unassembled WGS sequence"/>
</dbReference>
<dbReference type="RefSeq" id="WP_183984747.1">
    <property type="nucleotide sequence ID" value="NZ_JACHHG010000002.1"/>
</dbReference>
<feature type="domain" description="PucR C-terminal helix-turn-helix" evidence="2">
    <location>
        <begin position="325"/>
        <end position="382"/>
    </location>
</feature>
<dbReference type="Pfam" id="PF13556">
    <property type="entry name" value="HTH_30"/>
    <property type="match status" value="1"/>
</dbReference>
<gene>
    <name evidence="4" type="ORF">HNR42_000815</name>
</gene>
<evidence type="ECO:0000259" key="3">
    <source>
        <dbReference type="Pfam" id="PF17853"/>
    </source>
</evidence>
<comment type="similarity">
    <text evidence="1">Belongs to the CdaR family.</text>
</comment>
<proteinExistence type="inferred from homology"/>
<keyword evidence="5" id="KW-1185">Reference proteome</keyword>
<evidence type="ECO:0000259" key="2">
    <source>
        <dbReference type="Pfam" id="PF13556"/>
    </source>
</evidence>
<accession>A0A841HV85</accession>
<sequence>MSGSFVSVARAVASRASELLHAPTLVVDREQTVVAASDAAWVGRRRGELDRMSRFLRVPLKVGSESGEVEVGEPQGDEYVPPHLAQVVMELVIGQAALQSSVPAPYELKNKFIYDLLRGVPVDEETRLREARILGLDLSPPRAVILVDASEYILGVHRGGAVPAGQVERRAQLVIGAIVSFFRLPNDTICAYIGAGEIAVLKASDTKNLTNWVSGGDVAGPSNGSWANLAALKRAGEALLERLRADTGTAISVGIGRYHRGLMGLARSYQDARAALLLGRRFQGGNRVHCLDALGMAAFVGVSEEQTKVDLARHLLSPLDAEPELIDTLEAFFEEDCRMLCTAKRLGVHRNTLNYRLDKIAVLTGMDPRRFDQAVQIRLALLLRSLQGARPRQA</sequence>
<dbReference type="PANTHER" id="PTHR33744:SF15">
    <property type="entry name" value="CARBOHYDRATE DIACID REGULATOR"/>
    <property type="match status" value="1"/>
</dbReference>
<feature type="domain" description="CdaR GGDEF-like" evidence="3">
    <location>
        <begin position="124"/>
        <end position="276"/>
    </location>
</feature>
<dbReference type="InterPro" id="IPR042070">
    <property type="entry name" value="PucR_C-HTH_sf"/>
</dbReference>
<protein>
    <submittedName>
        <fullName evidence="4">Carbohydrate diacid regulator</fullName>
    </submittedName>
</protein>
<dbReference type="Gene3D" id="1.10.10.2840">
    <property type="entry name" value="PucR C-terminal helix-turn-helix domain"/>
    <property type="match status" value="1"/>
</dbReference>
<name>A0A841HV85_9DEIO</name>
<evidence type="ECO:0000256" key="1">
    <source>
        <dbReference type="ARBA" id="ARBA00006754"/>
    </source>
</evidence>
<evidence type="ECO:0000313" key="5">
    <source>
        <dbReference type="Proteomes" id="UP000569951"/>
    </source>
</evidence>
<organism evidence="4 5">
    <name type="scientific">Deinobacterium chartae</name>
    <dbReference type="NCBI Taxonomy" id="521158"/>
    <lineage>
        <taxon>Bacteria</taxon>
        <taxon>Thermotogati</taxon>
        <taxon>Deinococcota</taxon>
        <taxon>Deinococci</taxon>
        <taxon>Deinococcales</taxon>
        <taxon>Deinococcaceae</taxon>
        <taxon>Deinobacterium</taxon>
    </lineage>
</organism>
<dbReference type="EMBL" id="JACHHG010000002">
    <property type="protein sequence ID" value="MBB6097401.1"/>
    <property type="molecule type" value="Genomic_DNA"/>
</dbReference>
<evidence type="ECO:0000313" key="4">
    <source>
        <dbReference type="EMBL" id="MBB6097401.1"/>
    </source>
</evidence>
<dbReference type="InterPro" id="IPR051448">
    <property type="entry name" value="CdaR-like_regulators"/>
</dbReference>
<dbReference type="PANTHER" id="PTHR33744">
    <property type="entry name" value="CARBOHYDRATE DIACID REGULATOR"/>
    <property type="match status" value="1"/>
</dbReference>